<evidence type="ECO:0000313" key="6">
    <source>
        <dbReference type="Proteomes" id="UP000271868"/>
    </source>
</evidence>
<comment type="caution">
    <text evidence="5">The sequence shown here is derived from an EMBL/GenBank/DDBJ whole genome shotgun (WGS) entry which is preliminary data.</text>
</comment>
<keyword evidence="3" id="KW-0808">Transferase</keyword>
<sequence length="374" mass="41912">MAESIAVLKLPEVVEVLHLAAKASISASGIGVLVINYNTARQTLRCLESIQQSKLLPDWVLVLDNASASDDYQHLLQNAQSPQAGSLHIYRSETNLGFAQGSNVLIDLLLQNASCQRIMLLNNDAVAHPDMLGSLDEMLNTAGDVAGLAGGRMHRLAAPDEVDTLGIAIYASLMPADRKTLDDIYVGPTGGCCMLTRRCVERLLALSGYCFDPRFFCYCEDTDLVLRALLLGYQPAYLDKLLAWHEGQASSGGGYNPFIAYHGLRNTLWMHIKLIPARLLWRNFLRLLLAHILMVGRHTMAGRFLLILRVYRDALYRAPEFFHERRQLMSRMHGSDAISALCHRITHRFYRLGYLRLVLQSLPVFKHFFSDSKV</sequence>
<gene>
    <name evidence="5" type="ORF">EDC60_0403</name>
</gene>
<evidence type="ECO:0000256" key="1">
    <source>
        <dbReference type="ARBA" id="ARBA00006739"/>
    </source>
</evidence>
<organism evidence="5 6">
    <name type="scientific">Diaphorobacter nitroreducens</name>
    <dbReference type="NCBI Taxonomy" id="164759"/>
    <lineage>
        <taxon>Bacteria</taxon>
        <taxon>Pseudomonadati</taxon>
        <taxon>Pseudomonadota</taxon>
        <taxon>Betaproteobacteria</taxon>
        <taxon>Burkholderiales</taxon>
        <taxon>Comamonadaceae</taxon>
        <taxon>Diaphorobacter</taxon>
    </lineage>
</organism>
<name>A0AAX1WYR3_9BURK</name>
<evidence type="ECO:0000313" key="5">
    <source>
        <dbReference type="EMBL" id="ROR50649.1"/>
    </source>
</evidence>
<comment type="similarity">
    <text evidence="1">Belongs to the glycosyltransferase 2 family.</text>
</comment>
<keyword evidence="2" id="KW-0328">Glycosyltransferase</keyword>
<dbReference type="RefSeq" id="WP_123675248.1">
    <property type="nucleotide sequence ID" value="NZ_RJVL01000001.1"/>
</dbReference>
<keyword evidence="6" id="KW-1185">Reference proteome</keyword>
<dbReference type="PANTHER" id="PTHR43179">
    <property type="entry name" value="RHAMNOSYLTRANSFERASE WBBL"/>
    <property type="match status" value="1"/>
</dbReference>
<reference evidence="5 6" key="1">
    <citation type="submission" date="2018-11" db="EMBL/GenBank/DDBJ databases">
        <title>Genomic Encyclopedia of Type Strains, Phase IV (KMG-IV): sequencing the most valuable type-strain genomes for metagenomic binning, comparative biology and taxonomic classification.</title>
        <authorList>
            <person name="Goeker M."/>
        </authorList>
    </citation>
    <scope>NUCLEOTIDE SEQUENCE [LARGE SCALE GENOMIC DNA]</scope>
    <source>
        <strain evidence="5 6">DSM 15985</strain>
    </source>
</reference>
<dbReference type="Proteomes" id="UP000271868">
    <property type="component" value="Unassembled WGS sequence"/>
</dbReference>
<dbReference type="EMBL" id="RJVL01000001">
    <property type="protein sequence ID" value="ROR50649.1"/>
    <property type="molecule type" value="Genomic_DNA"/>
</dbReference>
<dbReference type="GO" id="GO:0016757">
    <property type="term" value="F:glycosyltransferase activity"/>
    <property type="evidence" value="ECO:0007669"/>
    <property type="project" value="UniProtKB-KW"/>
</dbReference>
<feature type="domain" description="Glycosyltransferase 2-like" evidence="4">
    <location>
        <begin position="32"/>
        <end position="144"/>
    </location>
</feature>
<accession>A0AAX1WYR3</accession>
<evidence type="ECO:0000256" key="3">
    <source>
        <dbReference type="ARBA" id="ARBA00022679"/>
    </source>
</evidence>
<dbReference type="Pfam" id="PF00535">
    <property type="entry name" value="Glycos_transf_2"/>
    <property type="match status" value="1"/>
</dbReference>
<evidence type="ECO:0000259" key="4">
    <source>
        <dbReference type="Pfam" id="PF00535"/>
    </source>
</evidence>
<protein>
    <submittedName>
        <fullName evidence="5">GT2 family glycosyltransferase</fullName>
    </submittedName>
</protein>
<dbReference type="SUPFAM" id="SSF53448">
    <property type="entry name" value="Nucleotide-diphospho-sugar transferases"/>
    <property type="match status" value="1"/>
</dbReference>
<dbReference type="Gene3D" id="3.90.550.10">
    <property type="entry name" value="Spore Coat Polysaccharide Biosynthesis Protein SpsA, Chain A"/>
    <property type="match status" value="1"/>
</dbReference>
<dbReference type="AlphaFoldDB" id="A0AAX1WYR3"/>
<dbReference type="InterPro" id="IPR001173">
    <property type="entry name" value="Glyco_trans_2-like"/>
</dbReference>
<dbReference type="InterPro" id="IPR029044">
    <property type="entry name" value="Nucleotide-diphossugar_trans"/>
</dbReference>
<dbReference type="PANTHER" id="PTHR43179:SF12">
    <property type="entry name" value="GALACTOFURANOSYLTRANSFERASE GLFT2"/>
    <property type="match status" value="1"/>
</dbReference>
<evidence type="ECO:0000256" key="2">
    <source>
        <dbReference type="ARBA" id="ARBA00022676"/>
    </source>
</evidence>
<proteinExistence type="inferred from homology"/>